<evidence type="ECO:0000259" key="1">
    <source>
        <dbReference type="Pfam" id="PF04015"/>
    </source>
</evidence>
<gene>
    <name evidence="2" type="ORF">OCV47_08010</name>
</gene>
<reference evidence="2 3" key="1">
    <citation type="journal article" date="2021" name="ISME Commun">
        <title>Automated analysis of genomic sequences facilitates high-throughput and comprehensive description of bacteria.</title>
        <authorList>
            <person name="Hitch T.C.A."/>
        </authorList>
    </citation>
    <scope>NUCLEOTIDE SEQUENCE [LARGE SCALE GENOMIC DNA]</scope>
    <source>
        <strain evidence="2 3">Sanger_29</strain>
    </source>
</reference>
<feature type="domain" description="DUF362" evidence="1">
    <location>
        <begin position="48"/>
        <end position="238"/>
    </location>
</feature>
<dbReference type="Pfam" id="PF04015">
    <property type="entry name" value="DUF362"/>
    <property type="match status" value="1"/>
</dbReference>
<keyword evidence="3" id="KW-1185">Reference proteome</keyword>
<comment type="caution">
    <text evidence="2">The sequence shown here is derived from an EMBL/GenBank/DDBJ whole genome shotgun (WGS) entry which is preliminary data.</text>
</comment>
<sequence length="385" mass="43155">MERNQILKIYGTDYLQMTKEILEESRLAEMVEEKANELGKSKEELQIGMKPNLVAPSEASWGGTTHPEVVAGIIEYLQEHGFIRMAMLEGSWVGDKTQESIEVCGYDRLSEQYGVPFWDMQKDSSHAKNCAGMELQICDSVDKIDFLINVPVLKGHCQTKMTCALKNLKGLIPNKEKRHFHAMGLHKPIAHLNMGIHQDFVVVDHICGDLDFEDGGNPTVCNCVMTAADPVLMDTCACHMLHYGTRDIDYLVFAEELGCGSTDLEHANIQMCSRNIGYKEPELPKSYKVAALEDAVEEVESCSACYGYFLPALQRLKEEGLLEKLDTKVCIGQGYRGKHGRLGVGSCTSGFEYSVKGCPPTEEQIYEYLKEYIAKKKLPHRFFCG</sequence>
<name>A0ABT2SLC4_9FIRM</name>
<protein>
    <submittedName>
        <fullName evidence="2">DUF362 domain-containing protein</fullName>
    </submittedName>
</protein>
<evidence type="ECO:0000313" key="3">
    <source>
        <dbReference type="Proteomes" id="UP001652338"/>
    </source>
</evidence>
<dbReference type="RefSeq" id="WP_262654621.1">
    <property type="nucleotide sequence ID" value="NZ_JAOQKE010000007.1"/>
</dbReference>
<proteinExistence type="predicted"/>
<dbReference type="EMBL" id="JAOQKE010000007">
    <property type="protein sequence ID" value="MCU6725292.1"/>
    <property type="molecule type" value="Genomic_DNA"/>
</dbReference>
<dbReference type="Proteomes" id="UP001652338">
    <property type="component" value="Unassembled WGS sequence"/>
</dbReference>
<evidence type="ECO:0000313" key="2">
    <source>
        <dbReference type="EMBL" id="MCU6725292.1"/>
    </source>
</evidence>
<accession>A0ABT2SLC4</accession>
<organism evidence="2 3">
    <name type="scientific">Muricoprocola aceti</name>
    <dbReference type="NCBI Taxonomy" id="2981772"/>
    <lineage>
        <taxon>Bacteria</taxon>
        <taxon>Bacillati</taxon>
        <taxon>Bacillota</taxon>
        <taxon>Clostridia</taxon>
        <taxon>Lachnospirales</taxon>
        <taxon>Lachnospiraceae</taxon>
        <taxon>Muricoprocola</taxon>
    </lineage>
</organism>
<dbReference type="InterPro" id="IPR007160">
    <property type="entry name" value="DUF362"/>
</dbReference>